<evidence type="ECO:0000259" key="9">
    <source>
        <dbReference type="PROSITE" id="PS50112"/>
    </source>
</evidence>
<dbReference type="InterPro" id="IPR004358">
    <property type="entry name" value="Sig_transdc_His_kin-like_C"/>
</dbReference>
<feature type="region of interest" description="Disordered" evidence="7">
    <location>
        <begin position="54"/>
        <end position="97"/>
    </location>
</feature>
<dbReference type="InterPro" id="IPR050736">
    <property type="entry name" value="Sensor_HK_Regulatory"/>
</dbReference>
<organism evidence="10 11">
    <name type="scientific">Halonotius roseus</name>
    <dbReference type="NCBI Taxonomy" id="2511997"/>
    <lineage>
        <taxon>Archaea</taxon>
        <taxon>Methanobacteriati</taxon>
        <taxon>Methanobacteriota</taxon>
        <taxon>Stenosarchaea group</taxon>
        <taxon>Halobacteria</taxon>
        <taxon>Halobacteriales</taxon>
        <taxon>Haloferacaceae</taxon>
        <taxon>Halonotius</taxon>
    </lineage>
</organism>
<dbReference type="Gene3D" id="3.30.450.20">
    <property type="entry name" value="PAS domain"/>
    <property type="match status" value="1"/>
</dbReference>
<dbReference type="InterPro" id="IPR036097">
    <property type="entry name" value="HisK_dim/P_sf"/>
</dbReference>
<dbReference type="InterPro" id="IPR003661">
    <property type="entry name" value="HisK_dim/P_dom"/>
</dbReference>
<gene>
    <name evidence="10" type="ORF">EWF95_12365</name>
</gene>
<dbReference type="CDD" id="cd00075">
    <property type="entry name" value="HATPase"/>
    <property type="match status" value="1"/>
</dbReference>
<dbReference type="PROSITE" id="PS50112">
    <property type="entry name" value="PAS"/>
    <property type="match status" value="1"/>
</dbReference>
<dbReference type="EMBL" id="SESI01000004">
    <property type="protein sequence ID" value="TQQ78921.1"/>
    <property type="molecule type" value="Genomic_DNA"/>
</dbReference>
<dbReference type="InterPro" id="IPR005467">
    <property type="entry name" value="His_kinase_dom"/>
</dbReference>
<keyword evidence="4" id="KW-0808">Transferase</keyword>
<dbReference type="CDD" id="cd00130">
    <property type="entry name" value="PAS"/>
    <property type="match status" value="1"/>
</dbReference>
<feature type="domain" description="PAS" evidence="9">
    <location>
        <begin position="101"/>
        <end position="174"/>
    </location>
</feature>
<dbReference type="InterPro" id="IPR003594">
    <property type="entry name" value="HATPase_dom"/>
</dbReference>
<dbReference type="SUPFAM" id="SSF55785">
    <property type="entry name" value="PYP-like sensor domain (PAS domain)"/>
    <property type="match status" value="1"/>
</dbReference>
<dbReference type="PANTHER" id="PTHR43711">
    <property type="entry name" value="TWO-COMPONENT HISTIDINE KINASE"/>
    <property type="match status" value="1"/>
</dbReference>
<evidence type="ECO:0000256" key="7">
    <source>
        <dbReference type="SAM" id="MobiDB-lite"/>
    </source>
</evidence>
<comment type="caution">
    <text evidence="10">The sequence shown here is derived from an EMBL/GenBank/DDBJ whole genome shotgun (WGS) entry which is preliminary data.</text>
</comment>
<dbReference type="SUPFAM" id="SSF47384">
    <property type="entry name" value="Homodimeric domain of signal transducing histidine kinase"/>
    <property type="match status" value="1"/>
</dbReference>
<evidence type="ECO:0000256" key="4">
    <source>
        <dbReference type="ARBA" id="ARBA00022679"/>
    </source>
</evidence>
<name>A0A544QKM7_9EURY</name>
<keyword evidence="5 10" id="KW-0418">Kinase</keyword>
<dbReference type="InterPro" id="IPR035965">
    <property type="entry name" value="PAS-like_dom_sf"/>
</dbReference>
<evidence type="ECO:0000313" key="10">
    <source>
        <dbReference type="EMBL" id="TQQ78921.1"/>
    </source>
</evidence>
<protein>
    <recommendedName>
        <fullName evidence="2">histidine kinase</fullName>
        <ecNumber evidence="2">2.7.13.3</ecNumber>
    </recommendedName>
</protein>
<evidence type="ECO:0000256" key="1">
    <source>
        <dbReference type="ARBA" id="ARBA00000085"/>
    </source>
</evidence>
<evidence type="ECO:0000256" key="5">
    <source>
        <dbReference type="ARBA" id="ARBA00022777"/>
    </source>
</evidence>
<dbReference type="Gene3D" id="1.10.287.130">
    <property type="match status" value="1"/>
</dbReference>
<dbReference type="Pfam" id="PF13426">
    <property type="entry name" value="PAS_9"/>
    <property type="match status" value="1"/>
</dbReference>
<evidence type="ECO:0000313" key="11">
    <source>
        <dbReference type="Proteomes" id="UP000315385"/>
    </source>
</evidence>
<accession>A0A544QKM7</accession>
<dbReference type="AlphaFoldDB" id="A0A544QKM7"/>
<dbReference type="EC" id="2.7.13.3" evidence="2"/>
<dbReference type="InterPro" id="IPR000014">
    <property type="entry name" value="PAS"/>
</dbReference>
<dbReference type="PROSITE" id="PS50109">
    <property type="entry name" value="HIS_KIN"/>
    <property type="match status" value="1"/>
</dbReference>
<evidence type="ECO:0000256" key="3">
    <source>
        <dbReference type="ARBA" id="ARBA00022553"/>
    </source>
</evidence>
<keyword evidence="11" id="KW-1185">Reference proteome</keyword>
<dbReference type="CDD" id="cd00082">
    <property type="entry name" value="HisKA"/>
    <property type="match status" value="1"/>
</dbReference>
<sequence>MAMNPSNTVSFSETKQEIVDLAVENPQLSDAAIADSVGVHPSLVRQVRETYFDESATSEPVPWSDYDSVPSETEEQAGTDSEPTPKQSAETTHPITAHSQPLRRFKHLFRTIQDAVVEVECIADEPIICGVNPAFEDVFGYDASDIIGQSLTGALVPEEAETQATELHEEIATGDYIDAVVSRQTANGTRQFLLRAVPAERVSKQYAFAIYSDVTSLKRREAELEQKIQQFEEFASVLTHDIRNPINIAEGTLEQIKTPENEDRVSRIENAHDRIKTLVDDTLVLTRESDAITDTASVPIETIVNGAWDVVETKEADLEVVDQFTLTCDRTRVSRLFENLFRNAIEHNDESVTIRVGIHNTMGTSTRENTATAFYVTDDGVGIPSDDRERLFDIGETTAATGTGLGLAIVERIVDAHQWNIHITESEAGGAKFVISNAELSR</sequence>
<dbReference type="PRINTS" id="PR00344">
    <property type="entry name" value="BCTRLSENSOR"/>
</dbReference>
<comment type="catalytic activity">
    <reaction evidence="1">
        <text>ATP + protein L-histidine = ADP + protein N-phospho-L-histidine.</text>
        <dbReference type="EC" id="2.7.13.3"/>
    </reaction>
</comment>
<dbReference type="Gene3D" id="3.30.565.10">
    <property type="entry name" value="Histidine kinase-like ATPase, C-terminal domain"/>
    <property type="match status" value="1"/>
</dbReference>
<dbReference type="SMART" id="SM00387">
    <property type="entry name" value="HATPase_c"/>
    <property type="match status" value="1"/>
</dbReference>
<dbReference type="PANTHER" id="PTHR43711:SF1">
    <property type="entry name" value="HISTIDINE KINASE 1"/>
    <property type="match status" value="1"/>
</dbReference>
<keyword evidence="3" id="KW-0597">Phosphoprotein</keyword>
<keyword evidence="6" id="KW-0902">Two-component regulatory system</keyword>
<evidence type="ECO:0000259" key="8">
    <source>
        <dbReference type="PROSITE" id="PS50109"/>
    </source>
</evidence>
<dbReference type="SUPFAM" id="SSF55874">
    <property type="entry name" value="ATPase domain of HSP90 chaperone/DNA topoisomerase II/histidine kinase"/>
    <property type="match status" value="1"/>
</dbReference>
<dbReference type="Pfam" id="PF02518">
    <property type="entry name" value="HATPase_c"/>
    <property type="match status" value="1"/>
</dbReference>
<evidence type="ECO:0000256" key="2">
    <source>
        <dbReference type="ARBA" id="ARBA00012438"/>
    </source>
</evidence>
<proteinExistence type="predicted"/>
<dbReference type="GO" id="GO:0000155">
    <property type="term" value="F:phosphorelay sensor kinase activity"/>
    <property type="evidence" value="ECO:0007669"/>
    <property type="project" value="InterPro"/>
</dbReference>
<feature type="compositionally biased region" description="Polar residues" evidence="7">
    <location>
        <begin position="78"/>
        <end position="97"/>
    </location>
</feature>
<dbReference type="Proteomes" id="UP000315385">
    <property type="component" value="Unassembled WGS sequence"/>
</dbReference>
<evidence type="ECO:0000256" key="6">
    <source>
        <dbReference type="ARBA" id="ARBA00023012"/>
    </source>
</evidence>
<feature type="domain" description="Histidine kinase" evidence="8">
    <location>
        <begin position="237"/>
        <end position="441"/>
    </location>
</feature>
<dbReference type="NCBIfam" id="TIGR00229">
    <property type="entry name" value="sensory_box"/>
    <property type="match status" value="1"/>
</dbReference>
<dbReference type="Pfam" id="PF00512">
    <property type="entry name" value="HisKA"/>
    <property type="match status" value="1"/>
</dbReference>
<reference evidence="10 11" key="1">
    <citation type="submission" date="2019-02" db="EMBL/GenBank/DDBJ databases">
        <title>Halonotius sp. a new haloqrchaeon isolated from saline water.</title>
        <authorList>
            <person name="Duran-Viseras A."/>
            <person name="Sanchez-Porro C."/>
            <person name="Ventosa A."/>
        </authorList>
    </citation>
    <scope>NUCLEOTIDE SEQUENCE [LARGE SCALE GENOMIC DNA]</scope>
    <source>
        <strain evidence="10 11">F9-27</strain>
    </source>
</reference>
<dbReference type="SMART" id="SM00091">
    <property type="entry name" value="PAS"/>
    <property type="match status" value="1"/>
</dbReference>
<dbReference type="SMART" id="SM00388">
    <property type="entry name" value="HisKA"/>
    <property type="match status" value="1"/>
</dbReference>
<dbReference type="InterPro" id="IPR036890">
    <property type="entry name" value="HATPase_C_sf"/>
</dbReference>